<proteinExistence type="predicted"/>
<reference evidence="2" key="1">
    <citation type="journal article" date="2022" name="bioRxiv">
        <title>Sequencing and chromosome-scale assembly of the giantPleurodeles waltlgenome.</title>
        <authorList>
            <person name="Brown T."/>
            <person name="Elewa A."/>
            <person name="Iarovenko S."/>
            <person name="Subramanian E."/>
            <person name="Araus A.J."/>
            <person name="Petzold A."/>
            <person name="Susuki M."/>
            <person name="Suzuki K.-i.T."/>
            <person name="Hayashi T."/>
            <person name="Toyoda A."/>
            <person name="Oliveira C."/>
            <person name="Osipova E."/>
            <person name="Leigh N.D."/>
            <person name="Simon A."/>
            <person name="Yun M.H."/>
        </authorList>
    </citation>
    <scope>NUCLEOTIDE SEQUENCE</scope>
    <source>
        <strain evidence="2">20211129_DDA</strain>
        <tissue evidence="2">Liver</tissue>
    </source>
</reference>
<sequence length="88" mass="10343">MQRFKEEDRRREKGKPKTEGVARKGERDRQPSPTTETSTVEDENPETPRRQDAPLTVRTSRDDSHHVPRGAGLWQVHACLTNPVWYYW</sequence>
<protein>
    <submittedName>
        <fullName evidence="2">Uncharacterized protein</fullName>
    </submittedName>
</protein>
<accession>A0AAV7MFW3</accession>
<evidence type="ECO:0000313" key="2">
    <source>
        <dbReference type="EMBL" id="KAJ1101419.1"/>
    </source>
</evidence>
<keyword evidence="3" id="KW-1185">Reference proteome</keyword>
<feature type="compositionally biased region" description="Basic and acidic residues" evidence="1">
    <location>
        <begin position="1"/>
        <end position="30"/>
    </location>
</feature>
<comment type="caution">
    <text evidence="2">The sequence shown here is derived from an EMBL/GenBank/DDBJ whole genome shotgun (WGS) entry which is preliminary data.</text>
</comment>
<gene>
    <name evidence="2" type="ORF">NDU88_006487</name>
</gene>
<dbReference type="EMBL" id="JANPWB010000014">
    <property type="protein sequence ID" value="KAJ1101419.1"/>
    <property type="molecule type" value="Genomic_DNA"/>
</dbReference>
<dbReference type="AlphaFoldDB" id="A0AAV7MFW3"/>
<evidence type="ECO:0000256" key="1">
    <source>
        <dbReference type="SAM" id="MobiDB-lite"/>
    </source>
</evidence>
<feature type="region of interest" description="Disordered" evidence="1">
    <location>
        <begin position="1"/>
        <end position="72"/>
    </location>
</feature>
<name>A0AAV7MFW3_PLEWA</name>
<evidence type="ECO:0000313" key="3">
    <source>
        <dbReference type="Proteomes" id="UP001066276"/>
    </source>
</evidence>
<dbReference type="Proteomes" id="UP001066276">
    <property type="component" value="Chromosome 10"/>
</dbReference>
<organism evidence="2 3">
    <name type="scientific">Pleurodeles waltl</name>
    <name type="common">Iberian ribbed newt</name>
    <dbReference type="NCBI Taxonomy" id="8319"/>
    <lineage>
        <taxon>Eukaryota</taxon>
        <taxon>Metazoa</taxon>
        <taxon>Chordata</taxon>
        <taxon>Craniata</taxon>
        <taxon>Vertebrata</taxon>
        <taxon>Euteleostomi</taxon>
        <taxon>Amphibia</taxon>
        <taxon>Batrachia</taxon>
        <taxon>Caudata</taxon>
        <taxon>Salamandroidea</taxon>
        <taxon>Salamandridae</taxon>
        <taxon>Pleurodelinae</taxon>
        <taxon>Pleurodeles</taxon>
    </lineage>
</organism>